<comment type="similarity">
    <text evidence="2">Belongs to the GcvH family.</text>
</comment>
<dbReference type="NCBIfam" id="NF002270">
    <property type="entry name" value="PRK01202.1"/>
    <property type="match status" value="1"/>
</dbReference>
<dbReference type="InterPro" id="IPR017453">
    <property type="entry name" value="GCV_H_sub"/>
</dbReference>
<dbReference type="HAMAP" id="MF_00272">
    <property type="entry name" value="GcvH"/>
    <property type="match status" value="1"/>
</dbReference>
<dbReference type="InterPro" id="IPR033753">
    <property type="entry name" value="GCV_H/Fam206"/>
</dbReference>
<comment type="caution">
    <text evidence="8">The sequence shown here is derived from an EMBL/GenBank/DDBJ whole genome shotgun (WGS) entry which is preliminary data.</text>
</comment>
<dbReference type="InterPro" id="IPR004147">
    <property type="entry name" value="ABC1_dom"/>
</dbReference>
<evidence type="ECO:0000256" key="6">
    <source>
        <dbReference type="PIRSR" id="PIRSR617453-50"/>
    </source>
</evidence>
<feature type="modified residue" description="N6-lipoyllysine" evidence="6">
    <location>
        <position position="474"/>
    </location>
</feature>
<name>A0A812CWJ6_ACAPH</name>
<dbReference type="InterPro" id="IPR000089">
    <property type="entry name" value="Biotin_lipoyl"/>
</dbReference>
<keyword evidence="5" id="KW-0809">Transit peptide</keyword>
<dbReference type="InterPro" id="IPR011053">
    <property type="entry name" value="Single_hybrid_motif"/>
</dbReference>
<evidence type="ECO:0000256" key="2">
    <source>
        <dbReference type="ARBA" id="ARBA00009249"/>
    </source>
</evidence>
<dbReference type="InterPro" id="IPR003016">
    <property type="entry name" value="2-oxoA_DH_lipoyl-BS"/>
</dbReference>
<dbReference type="PROSITE" id="PS50968">
    <property type="entry name" value="BIOTINYL_LIPOYL"/>
    <property type="match status" value="1"/>
</dbReference>
<evidence type="ECO:0000313" key="8">
    <source>
        <dbReference type="EMBL" id="CAE1286609.1"/>
    </source>
</evidence>
<evidence type="ECO:0000256" key="4">
    <source>
        <dbReference type="ARBA" id="ARBA00022823"/>
    </source>
</evidence>
<dbReference type="NCBIfam" id="TIGR00527">
    <property type="entry name" value="gcvH"/>
    <property type="match status" value="1"/>
</dbReference>
<dbReference type="AlphaFoldDB" id="A0A812CWJ6"/>
<dbReference type="SUPFAM" id="SSF51230">
    <property type="entry name" value="Single hybrid motif"/>
    <property type="match status" value="1"/>
</dbReference>
<keyword evidence="9" id="KW-1185">Reference proteome</keyword>
<dbReference type="InterPro" id="IPR051409">
    <property type="entry name" value="Atypical_kinase_ADCK"/>
</dbReference>
<evidence type="ECO:0000313" key="9">
    <source>
        <dbReference type="Proteomes" id="UP000597762"/>
    </source>
</evidence>
<protein>
    <recommendedName>
        <fullName evidence="3">Glycine cleavage system H protein, mitochondrial</fullName>
    </recommendedName>
</protein>
<organism evidence="8 9">
    <name type="scientific">Acanthosepion pharaonis</name>
    <name type="common">Pharaoh cuttlefish</name>
    <name type="synonym">Sepia pharaonis</name>
    <dbReference type="NCBI Taxonomy" id="158019"/>
    <lineage>
        <taxon>Eukaryota</taxon>
        <taxon>Metazoa</taxon>
        <taxon>Spiralia</taxon>
        <taxon>Lophotrochozoa</taxon>
        <taxon>Mollusca</taxon>
        <taxon>Cephalopoda</taxon>
        <taxon>Coleoidea</taxon>
        <taxon>Decapodiformes</taxon>
        <taxon>Sepiida</taxon>
        <taxon>Sepiina</taxon>
        <taxon>Sepiidae</taxon>
        <taxon>Acanthosepion</taxon>
    </lineage>
</organism>
<proteinExistence type="inferred from homology"/>
<dbReference type="Gene3D" id="2.40.50.100">
    <property type="match status" value="1"/>
</dbReference>
<sequence length="540" mass="60083">MPRTIKNNLFTLRIHALAEIHSKEIKTCWNNSSLKTPSENAASWAIHNLQQATASRHEISERVLDGVQLASCQASSIKTVLSQISMIISNYHDQAAKTEEAVNVEDFPMSDDFMVKEDIVDYKSPITFKNFINEPLIQPITQPIQQGITAEEILDVKPEPVTGKTVSKSEAEVTTTMLPPSSKTKSIPPKVKYENLPKKQELSSVAKETKVPASRFARLISYSGLAAGLGMGALAEVTRRTLSKKTSEQAANTILGPSPFLTEANIERIVNTLCQVRGAALKLGQMLSIQDNSFINPELQKIFERVRHSADFMPEWQMKRVLNTELGHDWESKVLSFDNKPFAAASIVHVWRLHSFIFQVQRTHTKIHNPVELMMALCTVRCLVNTTTSMLTKLRLSPTWAAQKCKNLSVSPRLLSDRKYRQSHEWISVSDNVGTVGISNYAQEAVGEIVFASIAETGTLLQAGESCGEIESVKAVSDVYVPVSGTVIETNSNILDKPSLINSSPHDQGWLLKLELSNKEELNDLMDETAYQEFLKTFES</sequence>
<keyword evidence="4 6" id="KW-0450">Lipoyl</keyword>
<dbReference type="OrthoDB" id="10264154at2759"/>
<accession>A0A812CWJ6</accession>
<dbReference type="Pfam" id="PF01597">
    <property type="entry name" value="GCV_H"/>
    <property type="match status" value="1"/>
</dbReference>
<feature type="domain" description="Lipoyl-binding" evidence="7">
    <location>
        <begin position="433"/>
        <end position="515"/>
    </location>
</feature>
<dbReference type="PROSITE" id="PS00189">
    <property type="entry name" value="LIPOYL"/>
    <property type="match status" value="1"/>
</dbReference>
<evidence type="ECO:0000256" key="3">
    <source>
        <dbReference type="ARBA" id="ARBA00018130"/>
    </source>
</evidence>
<dbReference type="GO" id="GO:0006744">
    <property type="term" value="P:ubiquinone biosynthetic process"/>
    <property type="evidence" value="ECO:0007669"/>
    <property type="project" value="TreeGrafter"/>
</dbReference>
<gene>
    <name evidence="8" type="ORF">SPHA_46110</name>
</gene>
<dbReference type="PANTHER" id="PTHR43851:SF3">
    <property type="entry name" value="COENZYME Q8"/>
    <property type="match status" value="1"/>
</dbReference>
<dbReference type="Pfam" id="PF03109">
    <property type="entry name" value="ABC1"/>
    <property type="match status" value="1"/>
</dbReference>
<reference evidence="8" key="1">
    <citation type="submission" date="2021-01" db="EMBL/GenBank/DDBJ databases">
        <authorList>
            <person name="Li R."/>
            <person name="Bekaert M."/>
        </authorList>
    </citation>
    <scope>NUCLEOTIDE SEQUENCE</scope>
    <source>
        <strain evidence="8">Farmed</strain>
    </source>
</reference>
<comment type="cofactor">
    <cofactor evidence="1">
        <name>(R)-lipoate</name>
        <dbReference type="ChEBI" id="CHEBI:83088"/>
    </cofactor>
</comment>
<dbReference type="PANTHER" id="PTHR43851">
    <property type="match status" value="1"/>
</dbReference>
<evidence type="ECO:0000256" key="1">
    <source>
        <dbReference type="ARBA" id="ARBA00001938"/>
    </source>
</evidence>
<dbReference type="InterPro" id="IPR002930">
    <property type="entry name" value="GCV_H"/>
</dbReference>
<evidence type="ECO:0000256" key="5">
    <source>
        <dbReference type="ARBA" id="ARBA00022946"/>
    </source>
</evidence>
<evidence type="ECO:0000259" key="7">
    <source>
        <dbReference type="PROSITE" id="PS50968"/>
    </source>
</evidence>
<dbReference type="GO" id="GO:0019464">
    <property type="term" value="P:glycine decarboxylation via glycine cleavage system"/>
    <property type="evidence" value="ECO:0007669"/>
    <property type="project" value="InterPro"/>
</dbReference>
<dbReference type="EMBL" id="CAHIKZ030002413">
    <property type="protein sequence ID" value="CAE1286609.1"/>
    <property type="molecule type" value="Genomic_DNA"/>
</dbReference>
<dbReference type="CDD" id="cd06848">
    <property type="entry name" value="GCS_H"/>
    <property type="match status" value="1"/>
</dbReference>
<dbReference type="Proteomes" id="UP000597762">
    <property type="component" value="Unassembled WGS sequence"/>
</dbReference>
<dbReference type="GO" id="GO:0005960">
    <property type="term" value="C:glycine cleavage complex"/>
    <property type="evidence" value="ECO:0007669"/>
    <property type="project" value="InterPro"/>
</dbReference>